<gene>
    <name evidence="2" type="ORF">EV138_0253</name>
</gene>
<evidence type="ECO:0000313" key="2">
    <source>
        <dbReference type="EMBL" id="TDU86738.1"/>
    </source>
</evidence>
<comment type="caution">
    <text evidence="2">The sequence shown here is derived from an EMBL/GenBank/DDBJ whole genome shotgun (WGS) entry which is preliminary data.</text>
</comment>
<feature type="transmembrane region" description="Helical" evidence="1">
    <location>
        <begin position="45"/>
        <end position="62"/>
    </location>
</feature>
<feature type="transmembrane region" description="Helical" evidence="1">
    <location>
        <begin position="12"/>
        <end position="33"/>
    </location>
</feature>
<dbReference type="RefSeq" id="WP_133976633.1">
    <property type="nucleotide sequence ID" value="NZ_SOCE01000001.1"/>
</dbReference>
<name>A0A4R7T6M2_9ACTN</name>
<reference evidence="2 3" key="1">
    <citation type="submission" date="2019-03" db="EMBL/GenBank/DDBJ databases">
        <title>Genomic Encyclopedia of Type Strains, Phase III (KMG-III): the genomes of soil and plant-associated and newly described type strains.</title>
        <authorList>
            <person name="Whitman W."/>
        </authorList>
    </citation>
    <scope>NUCLEOTIDE SEQUENCE [LARGE SCALE GENOMIC DNA]</scope>
    <source>
        <strain evidence="2 3">VKM Ac-2575</strain>
    </source>
</reference>
<protein>
    <submittedName>
        <fullName evidence="2">Uncharacterized protein</fullName>
    </submittedName>
</protein>
<dbReference type="EMBL" id="SOCE01000001">
    <property type="protein sequence ID" value="TDU86738.1"/>
    <property type="molecule type" value="Genomic_DNA"/>
</dbReference>
<organism evidence="2 3">
    <name type="scientific">Kribbella voronezhensis</name>
    <dbReference type="NCBI Taxonomy" id="2512212"/>
    <lineage>
        <taxon>Bacteria</taxon>
        <taxon>Bacillati</taxon>
        <taxon>Actinomycetota</taxon>
        <taxon>Actinomycetes</taxon>
        <taxon>Propionibacteriales</taxon>
        <taxon>Kribbellaceae</taxon>
        <taxon>Kribbella</taxon>
    </lineage>
</organism>
<proteinExistence type="predicted"/>
<keyword evidence="1" id="KW-1133">Transmembrane helix</keyword>
<feature type="transmembrane region" description="Helical" evidence="1">
    <location>
        <begin position="138"/>
        <end position="160"/>
    </location>
</feature>
<feature type="transmembrane region" description="Helical" evidence="1">
    <location>
        <begin position="116"/>
        <end position="132"/>
    </location>
</feature>
<evidence type="ECO:0000313" key="3">
    <source>
        <dbReference type="Proteomes" id="UP000295151"/>
    </source>
</evidence>
<sequence length="180" mass="19104">MNEIFKGIRPLDYVLAALMTAAGVLLMVENVAASGEDLPHPLSTTSWAMVPAFLLVTLPILWRRRNILAVVGITTVLTVAHVLAFGWITRCGVLIPLAFALAYAVGRFGGIWRNHVLGLAGIVVLNLVMLARDASIDTVVSALPVALPGVALFYGIGVLVQNRVSKQSVGNAPVDERLAA</sequence>
<dbReference type="OrthoDB" id="3825787at2"/>
<accession>A0A4R7T6M2</accession>
<keyword evidence="3" id="KW-1185">Reference proteome</keyword>
<keyword evidence="1" id="KW-0812">Transmembrane</keyword>
<feature type="transmembrane region" description="Helical" evidence="1">
    <location>
        <begin position="67"/>
        <end position="87"/>
    </location>
</feature>
<dbReference type="Proteomes" id="UP000295151">
    <property type="component" value="Unassembled WGS sequence"/>
</dbReference>
<evidence type="ECO:0000256" key="1">
    <source>
        <dbReference type="SAM" id="Phobius"/>
    </source>
</evidence>
<keyword evidence="1" id="KW-0472">Membrane</keyword>
<dbReference type="AlphaFoldDB" id="A0A4R7T6M2"/>